<feature type="non-terminal residue" evidence="2">
    <location>
        <position position="1"/>
    </location>
</feature>
<name>Q4T4G0_TETNG</name>
<evidence type="ECO:0000256" key="1">
    <source>
        <dbReference type="SAM" id="MobiDB-lite"/>
    </source>
</evidence>
<gene>
    <name evidence="2" type="ORF">GSTENG00007340001</name>
</gene>
<dbReference type="EMBL" id="CAAE01009668">
    <property type="protein sequence ID" value="CAF92222.1"/>
    <property type="molecule type" value="Genomic_DNA"/>
</dbReference>
<feature type="region of interest" description="Disordered" evidence="1">
    <location>
        <begin position="21"/>
        <end position="63"/>
    </location>
</feature>
<reference evidence="2" key="1">
    <citation type="journal article" date="2004" name="Nature">
        <title>Genome duplication in the teleost fish Tetraodon nigroviridis reveals the early vertebrate proto-karyotype.</title>
        <authorList>
            <person name="Jaillon O."/>
            <person name="Aury J.-M."/>
            <person name="Brunet F."/>
            <person name="Petit J.-L."/>
            <person name="Stange-Thomann N."/>
            <person name="Mauceli E."/>
            <person name="Bouneau L."/>
            <person name="Fischer C."/>
            <person name="Ozouf-Costaz C."/>
            <person name="Bernot A."/>
            <person name="Nicaud S."/>
            <person name="Jaffe D."/>
            <person name="Fisher S."/>
            <person name="Lutfalla G."/>
            <person name="Dossat C."/>
            <person name="Segurens B."/>
            <person name="Dasilva C."/>
            <person name="Salanoubat M."/>
            <person name="Levy M."/>
            <person name="Boudet N."/>
            <person name="Castellano S."/>
            <person name="Anthouard V."/>
            <person name="Jubin C."/>
            <person name="Castelli V."/>
            <person name="Katinka M."/>
            <person name="Vacherie B."/>
            <person name="Biemont C."/>
            <person name="Skalli Z."/>
            <person name="Cattolico L."/>
            <person name="Poulain J."/>
            <person name="De Berardinis V."/>
            <person name="Cruaud C."/>
            <person name="Duprat S."/>
            <person name="Brottier P."/>
            <person name="Coutanceau J.-P."/>
            <person name="Gouzy J."/>
            <person name="Parra G."/>
            <person name="Lardier G."/>
            <person name="Chapple C."/>
            <person name="McKernan K.J."/>
            <person name="McEwan P."/>
            <person name="Bosak S."/>
            <person name="Kellis M."/>
            <person name="Volff J.-N."/>
            <person name="Guigo R."/>
            <person name="Zody M.C."/>
            <person name="Mesirov J."/>
            <person name="Lindblad-Toh K."/>
            <person name="Birren B."/>
            <person name="Nusbaum C."/>
            <person name="Kahn D."/>
            <person name="Robinson-Rechavi M."/>
            <person name="Laudet V."/>
            <person name="Schachter V."/>
            <person name="Quetier F."/>
            <person name="Saurin W."/>
            <person name="Scarpelli C."/>
            <person name="Wincker P."/>
            <person name="Lander E.S."/>
            <person name="Weissenbach J."/>
            <person name="Roest Crollius H."/>
        </authorList>
    </citation>
    <scope>NUCLEOTIDE SEQUENCE [LARGE SCALE GENOMIC DNA]</scope>
</reference>
<evidence type="ECO:0000313" key="2">
    <source>
        <dbReference type="EMBL" id="CAF92222.1"/>
    </source>
</evidence>
<sequence>HINPAGLWLYGSPAHTSVMRVNKQRAKGQQSPQNKEGRRGRHGEKREQARGSAQITVRASSRG</sequence>
<protein>
    <submittedName>
        <fullName evidence="2">(spotted green pufferfish) hypothetical protein</fullName>
    </submittedName>
</protein>
<feature type="compositionally biased region" description="Polar residues" evidence="1">
    <location>
        <begin position="51"/>
        <end position="63"/>
    </location>
</feature>
<dbReference type="AlphaFoldDB" id="Q4T4G0"/>
<accession>Q4T4G0</accession>
<reference evidence="2" key="2">
    <citation type="submission" date="2004-02" db="EMBL/GenBank/DDBJ databases">
        <authorList>
            <consortium name="Genoscope"/>
            <consortium name="Whitehead Institute Centre for Genome Research"/>
        </authorList>
    </citation>
    <scope>NUCLEOTIDE SEQUENCE</scope>
</reference>
<proteinExistence type="predicted"/>
<organism evidence="2">
    <name type="scientific">Tetraodon nigroviridis</name>
    <name type="common">Spotted green pufferfish</name>
    <name type="synonym">Chelonodon nigroviridis</name>
    <dbReference type="NCBI Taxonomy" id="99883"/>
    <lineage>
        <taxon>Eukaryota</taxon>
        <taxon>Metazoa</taxon>
        <taxon>Chordata</taxon>
        <taxon>Craniata</taxon>
        <taxon>Vertebrata</taxon>
        <taxon>Euteleostomi</taxon>
        <taxon>Actinopterygii</taxon>
        <taxon>Neopterygii</taxon>
        <taxon>Teleostei</taxon>
        <taxon>Neoteleostei</taxon>
        <taxon>Acanthomorphata</taxon>
        <taxon>Eupercaria</taxon>
        <taxon>Tetraodontiformes</taxon>
        <taxon>Tetradontoidea</taxon>
        <taxon>Tetraodontidae</taxon>
        <taxon>Tetraodon</taxon>
    </lineage>
</organism>
<dbReference type="KEGG" id="tng:GSTEN00007340G001"/>
<comment type="caution">
    <text evidence="2">The sequence shown here is derived from an EMBL/GenBank/DDBJ whole genome shotgun (WGS) entry which is preliminary data.</text>
</comment>